<evidence type="ECO:0000256" key="7">
    <source>
        <dbReference type="PROSITE-ProRule" id="PRU10141"/>
    </source>
</evidence>
<feature type="domain" description="Protein kinase" evidence="8">
    <location>
        <begin position="19"/>
        <end position="305"/>
    </location>
</feature>
<dbReference type="SUPFAM" id="SSF103025">
    <property type="entry name" value="Folate-binding domain"/>
    <property type="match status" value="1"/>
</dbReference>
<evidence type="ECO:0000256" key="6">
    <source>
        <dbReference type="ARBA" id="ARBA00022840"/>
    </source>
</evidence>
<protein>
    <recommendedName>
        <fullName evidence="8">Protein kinase domain-containing protein</fullName>
    </recommendedName>
</protein>
<name>A0ABR1BS83_NECAM</name>
<comment type="similarity">
    <text evidence="1">Belongs to the protein kinase superfamily. CMGC Ser/Thr protein kinase family. CDC2/CDKX subfamily.</text>
</comment>
<dbReference type="Gene3D" id="3.30.200.20">
    <property type="entry name" value="Phosphorylase Kinase, domain 1"/>
    <property type="match status" value="1"/>
</dbReference>
<evidence type="ECO:0000313" key="9">
    <source>
        <dbReference type="EMBL" id="KAK6728641.1"/>
    </source>
</evidence>
<dbReference type="PANTHER" id="PTHR24056:SF472">
    <property type="entry name" value="CYCLIN-DEPENDENT KINASE 4, ISOFORM A"/>
    <property type="match status" value="1"/>
</dbReference>
<evidence type="ECO:0000256" key="2">
    <source>
        <dbReference type="ARBA" id="ARBA00022527"/>
    </source>
</evidence>
<dbReference type="PROSITE" id="PS00107">
    <property type="entry name" value="PROTEIN_KINASE_ATP"/>
    <property type="match status" value="1"/>
</dbReference>
<accession>A0ABR1BS83</accession>
<dbReference type="Pfam" id="PF01571">
    <property type="entry name" value="GCV_T"/>
    <property type="match status" value="1"/>
</dbReference>
<dbReference type="Gene3D" id="2.40.30.160">
    <property type="match status" value="1"/>
</dbReference>
<keyword evidence="10" id="KW-1185">Reference proteome</keyword>
<sequence>MALAASQPPYWRSTKADEYRELNLLGKGAYGVVYHVTHTPTMTEYALKKIVVGVNDDGVPQSVLREISSMMSLRRLRHKNITLLHDVFHTLENNGCDLHINMVVEKCDWDLYSFLKDIPRDMPDHQCRLIAKQIFEGVDFLHSNNIVHRDLKPQNILINRDQTVKIADFGLSRTYTTQSCFTTVVVTLWYRSPELLLQCSYNTAVDIWAIGCIVSELYQRIPLFPGQTEAQQLSIIFQKMGTPRSSLWPHDAVVERSNYPSYPSQPLERLNPRLPPDAIPVISGCLTFATEHRSTAREALSMPFFKKEHLESSKRRCILILRGSDSLKLLQGLVTNDVKNVHPSVGMAALFLNNKGRIVDDVIISRADGDVFVECTASNRENLKKLLEKYRMRKNVEIVDSQENVLFSEEETLHSILDPRLPSFGRRLYSSDTGQGSLAGYHERRMMYGISEGCEEMESLLPFQANGDFLNMISLEKGCYIGQELTARTAHTGVIRRRIIPFKCEKPVKVKGEVMQDDKKVGEVIACGSAYGLALLSLSAFAQLLNVDGLPIKPYKPSWMPESALKPKEKS</sequence>
<dbReference type="Pfam" id="PF25455">
    <property type="entry name" value="Beta-barrel_CAF17_C"/>
    <property type="match status" value="1"/>
</dbReference>
<dbReference type="SUPFAM" id="SSF56112">
    <property type="entry name" value="Protein kinase-like (PK-like)"/>
    <property type="match status" value="1"/>
</dbReference>
<dbReference type="PROSITE" id="PS50011">
    <property type="entry name" value="PROTEIN_KINASE_DOM"/>
    <property type="match status" value="1"/>
</dbReference>
<keyword evidence="5" id="KW-0418">Kinase</keyword>
<evidence type="ECO:0000256" key="1">
    <source>
        <dbReference type="ARBA" id="ARBA00006485"/>
    </source>
</evidence>
<dbReference type="InterPro" id="IPR000719">
    <property type="entry name" value="Prot_kinase_dom"/>
</dbReference>
<gene>
    <name evidence="9" type="primary">Necator_chrI.g2094</name>
    <name evidence="9" type="ORF">RB195_005967</name>
</gene>
<dbReference type="PANTHER" id="PTHR24056">
    <property type="entry name" value="CELL DIVISION PROTEIN KINASE"/>
    <property type="match status" value="1"/>
</dbReference>
<keyword evidence="2" id="KW-0723">Serine/threonine-protein kinase</keyword>
<dbReference type="PROSITE" id="PS00108">
    <property type="entry name" value="PROTEIN_KINASE_ST"/>
    <property type="match status" value="1"/>
</dbReference>
<dbReference type="Pfam" id="PF00069">
    <property type="entry name" value="Pkinase"/>
    <property type="match status" value="1"/>
</dbReference>
<proteinExistence type="inferred from homology"/>
<dbReference type="InterPro" id="IPR017703">
    <property type="entry name" value="YgfZ/GCV_T_CS"/>
</dbReference>
<dbReference type="InterPro" id="IPR008271">
    <property type="entry name" value="Ser/Thr_kinase_AS"/>
</dbReference>
<organism evidence="9 10">
    <name type="scientific">Necator americanus</name>
    <name type="common">Human hookworm</name>
    <dbReference type="NCBI Taxonomy" id="51031"/>
    <lineage>
        <taxon>Eukaryota</taxon>
        <taxon>Metazoa</taxon>
        <taxon>Ecdysozoa</taxon>
        <taxon>Nematoda</taxon>
        <taxon>Chromadorea</taxon>
        <taxon>Rhabditida</taxon>
        <taxon>Rhabditina</taxon>
        <taxon>Rhabditomorpha</taxon>
        <taxon>Strongyloidea</taxon>
        <taxon>Ancylostomatidae</taxon>
        <taxon>Bunostominae</taxon>
        <taxon>Necator</taxon>
    </lineage>
</organism>
<evidence type="ECO:0000256" key="5">
    <source>
        <dbReference type="ARBA" id="ARBA00022777"/>
    </source>
</evidence>
<reference evidence="9 10" key="1">
    <citation type="submission" date="2023-08" db="EMBL/GenBank/DDBJ databases">
        <title>A Necator americanus chromosomal reference genome.</title>
        <authorList>
            <person name="Ilik V."/>
            <person name="Petrzelkova K.J."/>
            <person name="Pardy F."/>
            <person name="Fuh T."/>
            <person name="Niatou-Singa F.S."/>
            <person name="Gouil Q."/>
            <person name="Baker L."/>
            <person name="Ritchie M.E."/>
            <person name="Jex A.R."/>
            <person name="Gazzola D."/>
            <person name="Li H."/>
            <person name="Toshio Fujiwara R."/>
            <person name="Zhan B."/>
            <person name="Aroian R.V."/>
            <person name="Pafco B."/>
            <person name="Schwarz E.M."/>
        </authorList>
    </citation>
    <scope>NUCLEOTIDE SEQUENCE [LARGE SCALE GENOMIC DNA]</scope>
    <source>
        <strain evidence="9 10">Aroian</strain>
        <tissue evidence="9">Whole animal</tissue>
    </source>
</reference>
<dbReference type="InterPro" id="IPR057460">
    <property type="entry name" value="CAF17_C"/>
</dbReference>
<evidence type="ECO:0000259" key="8">
    <source>
        <dbReference type="PROSITE" id="PS50011"/>
    </source>
</evidence>
<evidence type="ECO:0000256" key="3">
    <source>
        <dbReference type="ARBA" id="ARBA00022679"/>
    </source>
</evidence>
<dbReference type="Gene3D" id="3.30.70.1400">
    <property type="entry name" value="Aminomethyltransferase beta-barrel domains"/>
    <property type="match status" value="1"/>
</dbReference>
<comment type="caution">
    <text evidence="9">The sequence shown here is derived from an EMBL/GenBank/DDBJ whole genome shotgun (WGS) entry which is preliminary data.</text>
</comment>
<evidence type="ECO:0000256" key="4">
    <source>
        <dbReference type="ARBA" id="ARBA00022741"/>
    </source>
</evidence>
<dbReference type="NCBIfam" id="TIGR03317">
    <property type="entry name" value="ygfZ_signature"/>
    <property type="match status" value="1"/>
</dbReference>
<dbReference type="EMBL" id="JAVFWL010000001">
    <property type="protein sequence ID" value="KAK6728641.1"/>
    <property type="molecule type" value="Genomic_DNA"/>
</dbReference>
<evidence type="ECO:0000313" key="10">
    <source>
        <dbReference type="Proteomes" id="UP001303046"/>
    </source>
</evidence>
<dbReference type="InterPro" id="IPR050108">
    <property type="entry name" value="CDK"/>
</dbReference>
<keyword evidence="4 7" id="KW-0547">Nucleotide-binding</keyword>
<feature type="binding site" evidence="7">
    <location>
        <position position="48"/>
    </location>
    <ligand>
        <name>ATP</name>
        <dbReference type="ChEBI" id="CHEBI:30616"/>
    </ligand>
</feature>
<dbReference type="InterPro" id="IPR017441">
    <property type="entry name" value="Protein_kinase_ATP_BS"/>
</dbReference>
<dbReference type="Proteomes" id="UP001303046">
    <property type="component" value="Unassembled WGS sequence"/>
</dbReference>
<dbReference type="Gene3D" id="1.10.510.10">
    <property type="entry name" value="Transferase(Phosphotransferase) domain 1"/>
    <property type="match status" value="1"/>
</dbReference>
<dbReference type="InterPro" id="IPR006222">
    <property type="entry name" value="GCVT_N"/>
</dbReference>
<keyword evidence="6 7" id="KW-0067">ATP-binding</keyword>
<dbReference type="SMART" id="SM00220">
    <property type="entry name" value="S_TKc"/>
    <property type="match status" value="1"/>
</dbReference>
<keyword evidence="3" id="KW-0808">Transferase</keyword>
<dbReference type="InterPro" id="IPR011009">
    <property type="entry name" value="Kinase-like_dom_sf"/>
</dbReference>